<name>A0AAD5LM00_9CRUS</name>
<comment type="subcellular location">
    <subcellularLocation>
        <location evidence="1">Cell membrane</location>
        <topology evidence="1">Multi-pass membrane protein</topology>
    </subcellularLocation>
</comment>
<feature type="domain" description="Nucleoside transporter/FeoB GTPase Gate" evidence="10">
    <location>
        <begin position="242"/>
        <end position="340"/>
    </location>
</feature>
<proteinExistence type="inferred from homology"/>
<dbReference type="InterPro" id="IPR011657">
    <property type="entry name" value="CNT_C_dom"/>
</dbReference>
<dbReference type="InterPro" id="IPR011642">
    <property type="entry name" value="Gate_dom"/>
</dbReference>
<evidence type="ECO:0000259" key="9">
    <source>
        <dbReference type="Pfam" id="PF07662"/>
    </source>
</evidence>
<reference evidence="11 12" key="1">
    <citation type="submission" date="2022-05" db="EMBL/GenBank/DDBJ databases">
        <title>A multi-omics perspective on studying reproductive biology in Daphnia sinensis.</title>
        <authorList>
            <person name="Jia J."/>
        </authorList>
    </citation>
    <scope>NUCLEOTIDE SEQUENCE [LARGE SCALE GENOMIC DNA]</scope>
    <source>
        <strain evidence="11 12">WSL</strain>
    </source>
</reference>
<comment type="caution">
    <text evidence="11">The sequence shown here is derived from an EMBL/GenBank/DDBJ whole genome shotgun (WGS) entry which is preliminary data.</text>
</comment>
<dbReference type="Pfam" id="PF01773">
    <property type="entry name" value="Nucleos_tra2_N"/>
    <property type="match status" value="1"/>
</dbReference>
<gene>
    <name evidence="11" type="ORF">GHT06_014252</name>
</gene>
<evidence type="ECO:0000256" key="4">
    <source>
        <dbReference type="ARBA" id="ARBA00022692"/>
    </source>
</evidence>
<feature type="transmembrane region" description="Helical" evidence="7">
    <location>
        <begin position="241"/>
        <end position="262"/>
    </location>
</feature>
<dbReference type="PANTHER" id="PTHR10590:SF4">
    <property type="entry name" value="SOLUTE CARRIER FAMILY 28 MEMBER 3"/>
    <property type="match status" value="1"/>
</dbReference>
<dbReference type="PANTHER" id="PTHR10590">
    <property type="entry name" value="SODIUM/NUCLEOSIDE COTRANSPORTER"/>
    <property type="match status" value="1"/>
</dbReference>
<feature type="transmembrane region" description="Helical" evidence="7">
    <location>
        <begin position="533"/>
        <end position="556"/>
    </location>
</feature>
<dbReference type="InterPro" id="IPR018270">
    <property type="entry name" value="C_nuclsd_transpt_met_bac"/>
</dbReference>
<feature type="transmembrane region" description="Helical" evidence="7">
    <location>
        <begin position="148"/>
        <end position="165"/>
    </location>
</feature>
<dbReference type="NCBIfam" id="TIGR00804">
    <property type="entry name" value="nupC"/>
    <property type="match status" value="1"/>
</dbReference>
<feature type="transmembrane region" description="Helical" evidence="7">
    <location>
        <begin position="39"/>
        <end position="60"/>
    </location>
</feature>
<evidence type="ECO:0000313" key="11">
    <source>
        <dbReference type="EMBL" id="KAI9560238.1"/>
    </source>
</evidence>
<evidence type="ECO:0000259" key="10">
    <source>
        <dbReference type="Pfam" id="PF07670"/>
    </source>
</evidence>
<dbReference type="Pfam" id="PF07670">
    <property type="entry name" value="Gate"/>
    <property type="match status" value="1"/>
</dbReference>
<evidence type="ECO:0000259" key="8">
    <source>
        <dbReference type="Pfam" id="PF01773"/>
    </source>
</evidence>
<feature type="transmembrane region" description="Helical" evidence="7">
    <location>
        <begin position="72"/>
        <end position="90"/>
    </location>
</feature>
<dbReference type="AlphaFoldDB" id="A0AAD5LM00"/>
<feature type="domain" description="Concentrative nucleoside transporter N-terminal" evidence="8">
    <location>
        <begin position="153"/>
        <end position="226"/>
    </location>
</feature>
<sequence>MDLESRTAQGEGKSDRSLVERVWNAVQNISKRHRFKFILLLRIFVAIAYNCYFVAAVYHARIERLDIDWCDGVGMLIILTVIVYCGLFYYKIFKPLWGDCAYTRVILPLTIFLKRCWSYRFVRVLLILGGVMGFIVGIIFDTEGDRDRLYSLIGLAVFLLFGWIFSKHPAKIKWTQVIWGTVLQFLFGLIVLRWDTGQKVFACMGDRVSIFLKYTDAGSGLVYGHLVTDQNESGIPLGTIFAFKALSVIFLFSFMVNILYYYGVMQFIVQKVGWILQVSLGTTATESINCAANIFLGQTEAPLAIQPLLPLLTKSELHAVMTSGFATISGSVLSAYISFGINASHLLSASVMSAPAALAFAKLFYPESEESQTKAEDIKVPKGKEANVLDAASQGASNAVFMVINICANLIAFLAFIAFLNGMISWMGGLLGAPYITFEYLVGKCFIPLAWVMGIPAKECDQIGHVVALKTIVNEFVAYRKLSEYMAQGLVSKRSETIATYALCGFSNPGSIGIQIATLGSMAPSRQTDLAQVAFRAFISGSIACFMTACVAGALIPSSSL</sequence>
<dbReference type="InterPro" id="IPR008276">
    <property type="entry name" value="C_nuclsd_transpt"/>
</dbReference>
<dbReference type="GO" id="GO:0005886">
    <property type="term" value="C:plasma membrane"/>
    <property type="evidence" value="ECO:0007669"/>
    <property type="project" value="UniProtKB-SubCell"/>
</dbReference>
<organism evidence="11 12">
    <name type="scientific">Daphnia sinensis</name>
    <dbReference type="NCBI Taxonomy" id="1820382"/>
    <lineage>
        <taxon>Eukaryota</taxon>
        <taxon>Metazoa</taxon>
        <taxon>Ecdysozoa</taxon>
        <taxon>Arthropoda</taxon>
        <taxon>Crustacea</taxon>
        <taxon>Branchiopoda</taxon>
        <taxon>Diplostraca</taxon>
        <taxon>Cladocera</taxon>
        <taxon>Anomopoda</taxon>
        <taxon>Daphniidae</taxon>
        <taxon>Daphnia</taxon>
        <taxon>Daphnia similis group</taxon>
    </lineage>
</organism>
<evidence type="ECO:0000313" key="12">
    <source>
        <dbReference type="Proteomes" id="UP000820818"/>
    </source>
</evidence>
<keyword evidence="12" id="KW-1185">Reference proteome</keyword>
<dbReference type="InterPro" id="IPR002668">
    <property type="entry name" value="CNT_N_dom"/>
</dbReference>
<keyword evidence="4 7" id="KW-0812">Transmembrane</keyword>
<evidence type="ECO:0000256" key="7">
    <source>
        <dbReference type="RuleBase" id="RU362018"/>
    </source>
</evidence>
<dbReference type="EMBL" id="WJBH02000004">
    <property type="protein sequence ID" value="KAI9560238.1"/>
    <property type="molecule type" value="Genomic_DNA"/>
</dbReference>
<evidence type="ECO:0000256" key="5">
    <source>
        <dbReference type="ARBA" id="ARBA00022989"/>
    </source>
</evidence>
<accession>A0AAD5LM00</accession>
<evidence type="ECO:0000256" key="6">
    <source>
        <dbReference type="ARBA" id="ARBA00023136"/>
    </source>
</evidence>
<dbReference type="Pfam" id="PF07662">
    <property type="entry name" value="Nucleos_tra2_C"/>
    <property type="match status" value="1"/>
</dbReference>
<protein>
    <recommendedName>
        <fullName evidence="7">Sodium/nucleoside cotransporter</fullName>
    </recommendedName>
</protein>
<feature type="transmembrane region" description="Helical" evidence="7">
    <location>
        <begin position="121"/>
        <end position="142"/>
    </location>
</feature>
<evidence type="ECO:0000256" key="1">
    <source>
        <dbReference type="ARBA" id="ARBA00004651"/>
    </source>
</evidence>
<dbReference type="Proteomes" id="UP000820818">
    <property type="component" value="Linkage Group LG4"/>
</dbReference>
<dbReference type="GO" id="GO:0005415">
    <property type="term" value="F:nucleoside:sodium symporter activity"/>
    <property type="evidence" value="ECO:0007669"/>
    <property type="project" value="TreeGrafter"/>
</dbReference>
<keyword evidence="5 7" id="KW-1133">Transmembrane helix</keyword>
<keyword evidence="7" id="KW-0813">Transport</keyword>
<keyword evidence="3" id="KW-1003">Cell membrane</keyword>
<comment type="similarity">
    <text evidence="2 7">Belongs to the concentrative nucleoside transporter (CNT) (TC 2.A.41) family.</text>
</comment>
<evidence type="ECO:0000256" key="3">
    <source>
        <dbReference type="ARBA" id="ARBA00022475"/>
    </source>
</evidence>
<feature type="transmembrane region" description="Helical" evidence="7">
    <location>
        <begin position="399"/>
        <end position="420"/>
    </location>
</feature>
<feature type="transmembrane region" description="Helical" evidence="7">
    <location>
        <begin position="177"/>
        <end position="194"/>
    </location>
</feature>
<keyword evidence="6 7" id="KW-0472">Membrane</keyword>
<feature type="domain" description="Concentrative nucleoside transporter C-terminal" evidence="9">
    <location>
        <begin position="345"/>
        <end position="553"/>
    </location>
</feature>
<evidence type="ECO:0000256" key="2">
    <source>
        <dbReference type="ARBA" id="ARBA00009033"/>
    </source>
</evidence>